<accession>A0A1I4R5C6</accession>
<evidence type="ECO:0000313" key="3">
    <source>
        <dbReference type="EMBL" id="SFM47502.1"/>
    </source>
</evidence>
<evidence type="ECO:0000259" key="2">
    <source>
        <dbReference type="Pfam" id="PF18902"/>
    </source>
</evidence>
<name>A0A1I4R5C6_9PROT</name>
<keyword evidence="4" id="KW-1185">Reference proteome</keyword>
<evidence type="ECO:0000256" key="1">
    <source>
        <dbReference type="SAM" id="Phobius"/>
    </source>
</evidence>
<feature type="transmembrane region" description="Helical" evidence="1">
    <location>
        <begin position="55"/>
        <end position="78"/>
    </location>
</feature>
<proteinExistence type="predicted"/>
<feature type="transmembrane region" description="Helical" evidence="1">
    <location>
        <begin position="99"/>
        <end position="119"/>
    </location>
</feature>
<dbReference type="AlphaFoldDB" id="A0A1I4R5C6"/>
<keyword evidence="1" id="KW-1133">Transmembrane helix</keyword>
<reference evidence="3 4" key="1">
    <citation type="submission" date="2016-10" db="EMBL/GenBank/DDBJ databases">
        <authorList>
            <person name="de Groot N.N."/>
        </authorList>
    </citation>
    <scope>NUCLEOTIDE SEQUENCE [LARGE SCALE GENOMIC DNA]</scope>
    <source>
        <strain evidence="3 4">Nm146</strain>
    </source>
</reference>
<keyword evidence="1" id="KW-0472">Membrane</keyword>
<gene>
    <name evidence="3" type="ORF">SAMN05421880_11779</name>
</gene>
<dbReference type="OrthoDB" id="8546727at2"/>
<dbReference type="EMBL" id="FOUF01000017">
    <property type="protein sequence ID" value="SFM47502.1"/>
    <property type="molecule type" value="Genomic_DNA"/>
</dbReference>
<keyword evidence="1" id="KW-0812">Transmembrane</keyword>
<dbReference type="RefSeq" id="WP_090669595.1">
    <property type="nucleotide sequence ID" value="NZ_FOUF01000017.1"/>
</dbReference>
<evidence type="ECO:0000313" key="4">
    <source>
        <dbReference type="Proteomes" id="UP000199561"/>
    </source>
</evidence>
<dbReference type="Proteomes" id="UP000199561">
    <property type="component" value="Unassembled WGS sequence"/>
</dbReference>
<sequence length="157" mass="17526">MTDTNIRPADQRFGDRRVGTPFFCLYHLGIKQGRRMDNRRSGAGAAYVDCYADHLMLATAAIVFLSAMDAFMTLNILANGGIELNNFMAILIEDSAEKFVYFKLALTAFSAIFLVIHHQVQLTKKIQVKHLIYFILVGYTALICYEIGLLIAIGNIG</sequence>
<feature type="domain" description="DUF5658" evidence="2">
    <location>
        <begin position="61"/>
        <end position="151"/>
    </location>
</feature>
<feature type="transmembrane region" description="Helical" evidence="1">
    <location>
        <begin position="131"/>
        <end position="153"/>
    </location>
</feature>
<dbReference type="Pfam" id="PF18902">
    <property type="entry name" value="DUF5658"/>
    <property type="match status" value="1"/>
</dbReference>
<dbReference type="InterPro" id="IPR043717">
    <property type="entry name" value="DUF5658"/>
</dbReference>
<organism evidence="3 4">
    <name type="scientific">Nitrosomonas nitrosa</name>
    <dbReference type="NCBI Taxonomy" id="52442"/>
    <lineage>
        <taxon>Bacteria</taxon>
        <taxon>Pseudomonadati</taxon>
        <taxon>Pseudomonadota</taxon>
        <taxon>Betaproteobacteria</taxon>
        <taxon>Nitrosomonadales</taxon>
        <taxon>Nitrosomonadaceae</taxon>
        <taxon>Nitrosomonas</taxon>
    </lineage>
</organism>
<protein>
    <recommendedName>
        <fullName evidence="2">DUF5658 domain-containing protein</fullName>
    </recommendedName>
</protein>